<accession>A0A1Y4L0U8</accession>
<dbReference type="GO" id="GO:0042602">
    <property type="term" value="F:riboflavin reductase (NADPH) activity"/>
    <property type="evidence" value="ECO:0007669"/>
    <property type="project" value="TreeGrafter"/>
</dbReference>
<comment type="caution">
    <text evidence="2">The sequence shown here is derived from an EMBL/GenBank/DDBJ whole genome shotgun (WGS) entry which is preliminary data.</text>
</comment>
<sequence>MVNCGERYVYECDYIWSNRGHREVAVRYALQSGHRVTAYVRNARKITEANENLTIIQGDICDEQKMIKALAGQDAVVWCVGIPMKKSYQKMESLEGHKTLIKAMEANRVKRLVDWGTPSVHFSKDKKSLITVVPGIIAGIVFTQAKKEMVAIAKVLQESNLDWTLVRFMAPQDTCYTGNVKVGFGDTKMKFSISREDIGAFMIKMLESDTYIHSMPIIGS</sequence>
<dbReference type="InterPro" id="IPR036291">
    <property type="entry name" value="NAD(P)-bd_dom_sf"/>
</dbReference>
<dbReference type="AlphaFoldDB" id="A0A1Y4L0U8"/>
<dbReference type="InterPro" id="IPR051606">
    <property type="entry name" value="Polyketide_Oxido-like"/>
</dbReference>
<feature type="domain" description="NAD(P)-binding" evidence="1">
    <location>
        <begin position="25"/>
        <end position="208"/>
    </location>
</feature>
<dbReference type="SUPFAM" id="SSF51735">
    <property type="entry name" value="NAD(P)-binding Rossmann-fold domains"/>
    <property type="match status" value="1"/>
</dbReference>
<dbReference type="PANTHER" id="PTHR43355:SF2">
    <property type="entry name" value="FLAVIN REDUCTASE (NADPH)"/>
    <property type="match status" value="1"/>
</dbReference>
<dbReference type="GO" id="GO:0004074">
    <property type="term" value="F:biliverdin reductase [NAD(P)H] activity"/>
    <property type="evidence" value="ECO:0007669"/>
    <property type="project" value="TreeGrafter"/>
</dbReference>
<dbReference type="Pfam" id="PF13460">
    <property type="entry name" value="NAD_binding_10"/>
    <property type="match status" value="1"/>
</dbReference>
<name>A0A1Y4L0U8_9FIRM</name>
<dbReference type="Gene3D" id="3.40.50.720">
    <property type="entry name" value="NAD(P)-binding Rossmann-like Domain"/>
    <property type="match status" value="1"/>
</dbReference>
<proteinExistence type="predicted"/>
<evidence type="ECO:0000313" key="3">
    <source>
        <dbReference type="Proteomes" id="UP000195897"/>
    </source>
</evidence>
<protein>
    <recommendedName>
        <fullName evidence="1">NAD(P)-binding domain-containing protein</fullName>
    </recommendedName>
</protein>
<dbReference type="EMBL" id="NFKK01000030">
    <property type="protein sequence ID" value="OUP50246.1"/>
    <property type="molecule type" value="Genomic_DNA"/>
</dbReference>
<evidence type="ECO:0000259" key="1">
    <source>
        <dbReference type="Pfam" id="PF13460"/>
    </source>
</evidence>
<dbReference type="InterPro" id="IPR016040">
    <property type="entry name" value="NAD(P)-bd_dom"/>
</dbReference>
<gene>
    <name evidence="2" type="ORF">B5F17_14015</name>
</gene>
<organism evidence="2 3">
    <name type="scientific">Butyricicoccus pullicaecorum</name>
    <dbReference type="NCBI Taxonomy" id="501571"/>
    <lineage>
        <taxon>Bacteria</taxon>
        <taxon>Bacillati</taxon>
        <taxon>Bacillota</taxon>
        <taxon>Clostridia</taxon>
        <taxon>Eubacteriales</taxon>
        <taxon>Butyricicoccaceae</taxon>
        <taxon>Butyricicoccus</taxon>
    </lineage>
</organism>
<dbReference type="PANTHER" id="PTHR43355">
    <property type="entry name" value="FLAVIN REDUCTASE (NADPH)"/>
    <property type="match status" value="1"/>
</dbReference>
<dbReference type="Proteomes" id="UP000195897">
    <property type="component" value="Unassembled WGS sequence"/>
</dbReference>
<reference evidence="3" key="1">
    <citation type="submission" date="2017-04" db="EMBL/GenBank/DDBJ databases">
        <title>Function of individual gut microbiota members based on whole genome sequencing of pure cultures obtained from chicken caecum.</title>
        <authorList>
            <person name="Medvecky M."/>
            <person name="Cejkova D."/>
            <person name="Polansky O."/>
            <person name="Karasova D."/>
            <person name="Kubasova T."/>
            <person name="Cizek A."/>
            <person name="Rychlik I."/>
        </authorList>
    </citation>
    <scope>NUCLEOTIDE SEQUENCE [LARGE SCALE GENOMIC DNA]</scope>
    <source>
        <strain evidence="3">An180</strain>
    </source>
</reference>
<evidence type="ECO:0000313" key="2">
    <source>
        <dbReference type="EMBL" id="OUP50246.1"/>
    </source>
</evidence>